<protein>
    <submittedName>
        <fullName evidence="3">VanZ family protein</fullName>
    </submittedName>
</protein>
<dbReference type="AlphaFoldDB" id="A0A5N7IUK9"/>
<feature type="domain" description="VanZ-like" evidence="2">
    <location>
        <begin position="45"/>
        <end position="165"/>
    </location>
</feature>
<name>A0A5N7IUK9_9CLOT</name>
<accession>A0A5N7IUK9</accession>
<keyword evidence="1" id="KW-1133">Transmembrane helix</keyword>
<sequence length="206" mass="23846">MVKSFIISMIISIFLITILDIFLNKNSNSLKKKISWQHYFFGYLFILYLMISLTEVVGFPYLSDWQRLSRLNMPIFNPVINLVPFNDGFEISSILNIIFFMPFGFLLPTLWKKYRKLLPTLFNGILFSLIIEIGQLFVPYRASDINDLIMNTIGTICGWIIFNIISKIFHKLANKTVVEISSNDSMAIKLESYLYIAIPIISTFLG</sequence>
<dbReference type="Pfam" id="PF04892">
    <property type="entry name" value="VanZ"/>
    <property type="match status" value="1"/>
</dbReference>
<dbReference type="PANTHER" id="PTHR36834">
    <property type="entry name" value="MEMBRANE PROTEIN-RELATED"/>
    <property type="match status" value="1"/>
</dbReference>
<dbReference type="PANTHER" id="PTHR36834:SF2">
    <property type="entry name" value="MEMBRANE PROTEIN"/>
    <property type="match status" value="1"/>
</dbReference>
<dbReference type="RefSeq" id="WP_152753930.1">
    <property type="nucleotide sequence ID" value="NZ_SPSE01000054.1"/>
</dbReference>
<dbReference type="EMBL" id="SPSF01000056">
    <property type="protein sequence ID" value="MPQ64779.1"/>
    <property type="molecule type" value="Genomic_DNA"/>
</dbReference>
<proteinExistence type="predicted"/>
<keyword evidence="1" id="KW-0472">Membrane</keyword>
<evidence type="ECO:0000313" key="3">
    <source>
        <dbReference type="EMBL" id="MPQ64779.1"/>
    </source>
</evidence>
<gene>
    <name evidence="3" type="ORF">E4V82_22160</name>
</gene>
<dbReference type="Proteomes" id="UP000342249">
    <property type="component" value="Unassembled WGS sequence"/>
</dbReference>
<keyword evidence="1" id="KW-0812">Transmembrane</keyword>
<reference evidence="3 4" key="1">
    <citation type="journal article" date="2019" name="Lett. Appl. Microbiol.">
        <title>A case of 'blown pack' spoilage of vacuum-packaged pork likely associated with Clostridium estertheticum in Canada.</title>
        <authorList>
            <person name="Zhang P."/>
            <person name="Ward P."/>
            <person name="McMullen L.M."/>
            <person name="Yang X."/>
        </authorList>
    </citation>
    <scope>NUCLEOTIDE SEQUENCE [LARGE SCALE GENOMIC DNA]</scope>
    <source>
        <strain evidence="3 4">MA19</strain>
    </source>
</reference>
<evidence type="ECO:0000259" key="2">
    <source>
        <dbReference type="Pfam" id="PF04892"/>
    </source>
</evidence>
<evidence type="ECO:0000313" key="4">
    <source>
        <dbReference type="Proteomes" id="UP000342249"/>
    </source>
</evidence>
<comment type="caution">
    <text evidence="3">The sequence shown here is derived from an EMBL/GenBank/DDBJ whole genome shotgun (WGS) entry which is preliminary data.</text>
</comment>
<organism evidence="3 4">
    <name type="scientific">Clostridium estertheticum</name>
    <dbReference type="NCBI Taxonomy" id="238834"/>
    <lineage>
        <taxon>Bacteria</taxon>
        <taxon>Bacillati</taxon>
        <taxon>Bacillota</taxon>
        <taxon>Clostridia</taxon>
        <taxon>Eubacteriales</taxon>
        <taxon>Clostridiaceae</taxon>
        <taxon>Clostridium</taxon>
    </lineage>
</organism>
<feature type="transmembrane region" description="Helical" evidence="1">
    <location>
        <begin position="91"/>
        <end position="109"/>
    </location>
</feature>
<feature type="transmembrane region" description="Helical" evidence="1">
    <location>
        <begin position="43"/>
        <end position="62"/>
    </location>
</feature>
<feature type="transmembrane region" description="Helical" evidence="1">
    <location>
        <begin position="121"/>
        <end position="142"/>
    </location>
</feature>
<feature type="transmembrane region" description="Helical" evidence="1">
    <location>
        <begin position="148"/>
        <end position="165"/>
    </location>
</feature>
<evidence type="ECO:0000256" key="1">
    <source>
        <dbReference type="SAM" id="Phobius"/>
    </source>
</evidence>
<dbReference type="InterPro" id="IPR053150">
    <property type="entry name" value="Teicoplanin_resist-assoc"/>
</dbReference>
<feature type="transmembrane region" description="Helical" evidence="1">
    <location>
        <begin position="6"/>
        <end position="23"/>
    </location>
</feature>
<dbReference type="InterPro" id="IPR006976">
    <property type="entry name" value="VanZ-like"/>
</dbReference>